<feature type="transmembrane region" description="Helical" evidence="7">
    <location>
        <begin position="35"/>
        <end position="55"/>
    </location>
</feature>
<comment type="subcellular location">
    <subcellularLocation>
        <location evidence="1">Cell membrane</location>
        <topology evidence="1">Multi-pass membrane protein</topology>
    </subcellularLocation>
</comment>
<organism evidence="9 10">
    <name type="scientific">Methanolapillus africanus</name>
    <dbReference type="NCBI Taxonomy" id="3028297"/>
    <lineage>
        <taxon>Archaea</taxon>
        <taxon>Methanobacteriati</taxon>
        <taxon>Methanobacteriota</taxon>
        <taxon>Stenosarchaea group</taxon>
        <taxon>Methanomicrobia</taxon>
        <taxon>Methanosarcinales</taxon>
        <taxon>Methanosarcinaceae</taxon>
        <taxon>Methanolapillus</taxon>
    </lineage>
</organism>
<protein>
    <recommendedName>
        <fullName evidence="8">EamA domain-containing protein</fullName>
    </recommendedName>
</protein>
<evidence type="ECO:0000256" key="5">
    <source>
        <dbReference type="ARBA" id="ARBA00023136"/>
    </source>
</evidence>
<evidence type="ECO:0000259" key="8">
    <source>
        <dbReference type="Pfam" id="PF00892"/>
    </source>
</evidence>
<dbReference type="InterPro" id="IPR000620">
    <property type="entry name" value="EamA_dom"/>
</dbReference>
<evidence type="ECO:0000256" key="4">
    <source>
        <dbReference type="ARBA" id="ARBA00022989"/>
    </source>
</evidence>
<dbReference type="Proteomes" id="UP001271789">
    <property type="component" value="Unassembled WGS sequence"/>
</dbReference>
<reference evidence="9" key="1">
    <citation type="submission" date="2023-06" db="EMBL/GenBank/DDBJ databases">
        <title>Genome sequence of Methanosarcinaceae archaeon Ag5.</title>
        <authorList>
            <person name="Protasov E."/>
            <person name="Platt K."/>
            <person name="Poehlein A."/>
            <person name="Daniel R."/>
            <person name="Brune A."/>
        </authorList>
    </citation>
    <scope>NUCLEOTIDE SEQUENCE</scope>
    <source>
        <strain evidence="9">Ag5</strain>
    </source>
</reference>
<feature type="transmembrane region" description="Helical" evidence="7">
    <location>
        <begin position="102"/>
        <end position="121"/>
    </location>
</feature>
<feature type="transmembrane region" description="Helical" evidence="7">
    <location>
        <begin position="75"/>
        <end position="96"/>
    </location>
</feature>
<feature type="transmembrane region" description="Helical" evidence="7">
    <location>
        <begin position="183"/>
        <end position="205"/>
    </location>
</feature>
<dbReference type="GO" id="GO:0005886">
    <property type="term" value="C:plasma membrane"/>
    <property type="evidence" value="ECO:0007669"/>
    <property type="project" value="UniProtKB-SubCell"/>
</dbReference>
<keyword evidence="2" id="KW-1003">Cell membrane</keyword>
<dbReference type="Pfam" id="PF00892">
    <property type="entry name" value="EamA"/>
    <property type="match status" value="2"/>
</dbReference>
<dbReference type="EMBL" id="JAWDKD010000013">
    <property type="protein sequence ID" value="MDV0446792.1"/>
    <property type="molecule type" value="Genomic_DNA"/>
</dbReference>
<feature type="compositionally biased region" description="Basic and acidic residues" evidence="6">
    <location>
        <begin position="303"/>
        <end position="319"/>
    </location>
</feature>
<dbReference type="InterPro" id="IPR037185">
    <property type="entry name" value="EmrE-like"/>
</dbReference>
<feature type="transmembrane region" description="Helical" evidence="7">
    <location>
        <begin position="273"/>
        <end position="290"/>
    </location>
</feature>
<feature type="domain" description="EamA" evidence="8">
    <location>
        <begin position="7"/>
        <end position="144"/>
    </location>
</feature>
<dbReference type="PANTHER" id="PTHR42920:SF11">
    <property type="entry name" value="INNER MEMBRANE PROTEIN YTFF"/>
    <property type="match status" value="1"/>
</dbReference>
<feature type="domain" description="EamA" evidence="8">
    <location>
        <begin position="156"/>
        <end position="289"/>
    </location>
</feature>
<accession>A0AAE4MJJ0</accession>
<evidence type="ECO:0000256" key="6">
    <source>
        <dbReference type="SAM" id="MobiDB-lite"/>
    </source>
</evidence>
<sequence>MDIKNSAVGLALLAALLFGLNAPFSKLLLNDIPPMLMVSLLYLGAGIGIFAMRLFSRAAGSDKKEAKITKKELPWTILMILLDILAPFLLMLGLMMTTAENASLLFNFEMVATSVIALVFFKEAVGKRMWLSIGIITIASIILSIDWTASTFHFSTGSFLVLAACCCWGLENNCTRNMSEKDPAQIVIIKGFGSGLGAALIFFLFERTPISDIPLQALFFAMVLGFVSYGLSIFLYVKAQRHLGAARTSTYYAAAPFMGVIVSFIIFGTNVTPAFWIAAILMMIGVWLAVKENHSHEHIHEELTHEHGHSHDDGHHNHADGQTVHSNPDGTNTHTHVHTHETKTHAHAHNPDIHHRHSHE</sequence>
<feature type="region of interest" description="Disordered" evidence="6">
    <location>
        <begin position="303"/>
        <end position="360"/>
    </location>
</feature>
<keyword evidence="4 7" id="KW-1133">Transmembrane helix</keyword>
<comment type="caution">
    <text evidence="9">The sequence shown here is derived from an EMBL/GenBank/DDBJ whole genome shotgun (WGS) entry which is preliminary data.</text>
</comment>
<evidence type="ECO:0000256" key="2">
    <source>
        <dbReference type="ARBA" id="ARBA00022475"/>
    </source>
</evidence>
<dbReference type="PANTHER" id="PTHR42920">
    <property type="entry name" value="OS03G0707200 PROTEIN-RELATED"/>
    <property type="match status" value="1"/>
</dbReference>
<keyword evidence="10" id="KW-1185">Reference proteome</keyword>
<feature type="transmembrane region" description="Helical" evidence="7">
    <location>
        <begin position="217"/>
        <end position="237"/>
    </location>
</feature>
<dbReference type="RefSeq" id="WP_338099203.1">
    <property type="nucleotide sequence ID" value="NZ_JAWDKD010000013.1"/>
</dbReference>
<dbReference type="SUPFAM" id="SSF103481">
    <property type="entry name" value="Multidrug resistance efflux transporter EmrE"/>
    <property type="match status" value="2"/>
</dbReference>
<keyword evidence="5 7" id="KW-0472">Membrane</keyword>
<dbReference type="InterPro" id="IPR051258">
    <property type="entry name" value="Diverse_Substrate_Transporter"/>
</dbReference>
<evidence type="ECO:0000256" key="1">
    <source>
        <dbReference type="ARBA" id="ARBA00004651"/>
    </source>
</evidence>
<dbReference type="AlphaFoldDB" id="A0AAE4MJJ0"/>
<feature type="transmembrane region" description="Helical" evidence="7">
    <location>
        <begin position="151"/>
        <end position="171"/>
    </location>
</feature>
<feature type="transmembrane region" description="Helical" evidence="7">
    <location>
        <begin position="249"/>
        <end position="267"/>
    </location>
</feature>
<evidence type="ECO:0000313" key="10">
    <source>
        <dbReference type="Proteomes" id="UP001271789"/>
    </source>
</evidence>
<proteinExistence type="predicted"/>
<keyword evidence="3 7" id="KW-0812">Transmembrane</keyword>
<evidence type="ECO:0000256" key="7">
    <source>
        <dbReference type="SAM" id="Phobius"/>
    </source>
</evidence>
<evidence type="ECO:0000256" key="3">
    <source>
        <dbReference type="ARBA" id="ARBA00022692"/>
    </source>
</evidence>
<name>A0AAE4MJJ0_9EURY</name>
<gene>
    <name evidence="9" type="ORF">MsAg5_06480</name>
</gene>
<evidence type="ECO:0000313" key="9">
    <source>
        <dbReference type="EMBL" id="MDV0446792.1"/>
    </source>
</evidence>
<feature type="transmembrane region" description="Helical" evidence="7">
    <location>
        <begin position="128"/>
        <end position="145"/>
    </location>
</feature>
<feature type="compositionally biased region" description="Basic and acidic residues" evidence="6">
    <location>
        <begin position="338"/>
        <end position="353"/>
    </location>
</feature>